<dbReference type="InterPro" id="IPR036249">
    <property type="entry name" value="Thioredoxin-like_sf"/>
</dbReference>
<dbReference type="SUPFAM" id="SSF48208">
    <property type="entry name" value="Six-hairpin glycosidases"/>
    <property type="match status" value="1"/>
</dbReference>
<evidence type="ECO:0000313" key="2">
    <source>
        <dbReference type="EMBL" id="VAW65999.1"/>
    </source>
</evidence>
<dbReference type="InterPro" id="IPR008928">
    <property type="entry name" value="6-hairpin_glycosidase_sf"/>
</dbReference>
<proteinExistence type="predicted"/>
<name>A0A3B0XVM7_9ZZZZ</name>
<dbReference type="EMBL" id="UOFG01000261">
    <property type="protein sequence ID" value="VAW65999.1"/>
    <property type="molecule type" value="Genomic_DNA"/>
</dbReference>
<dbReference type="SUPFAM" id="SSF52833">
    <property type="entry name" value="Thioredoxin-like"/>
    <property type="match status" value="1"/>
</dbReference>
<accession>A0A3B0XVM7</accession>
<dbReference type="GO" id="GO:0005975">
    <property type="term" value="P:carbohydrate metabolic process"/>
    <property type="evidence" value="ECO:0007669"/>
    <property type="project" value="InterPro"/>
</dbReference>
<dbReference type="InterPro" id="IPR024705">
    <property type="entry name" value="Ssp411"/>
</dbReference>
<dbReference type="Pfam" id="PF03190">
    <property type="entry name" value="Thioredox_DsbH"/>
    <property type="match status" value="1"/>
</dbReference>
<dbReference type="PANTHER" id="PTHR42899:SF1">
    <property type="entry name" value="SPERMATOGENESIS-ASSOCIATED PROTEIN 20"/>
    <property type="match status" value="1"/>
</dbReference>
<evidence type="ECO:0000259" key="1">
    <source>
        <dbReference type="Pfam" id="PF03190"/>
    </source>
</evidence>
<protein>
    <submittedName>
        <fullName evidence="2">Uncharacterized protein YyaL</fullName>
    </submittedName>
</protein>
<dbReference type="CDD" id="cd02955">
    <property type="entry name" value="SSP411"/>
    <property type="match status" value="1"/>
</dbReference>
<organism evidence="2">
    <name type="scientific">hydrothermal vent metagenome</name>
    <dbReference type="NCBI Taxonomy" id="652676"/>
    <lineage>
        <taxon>unclassified sequences</taxon>
        <taxon>metagenomes</taxon>
        <taxon>ecological metagenomes</taxon>
    </lineage>
</organism>
<reference evidence="2" key="1">
    <citation type="submission" date="2018-06" db="EMBL/GenBank/DDBJ databases">
        <authorList>
            <person name="Zhirakovskaya E."/>
        </authorList>
    </citation>
    <scope>NUCLEOTIDE SEQUENCE</scope>
</reference>
<dbReference type="Gene3D" id="1.50.10.20">
    <property type="match status" value="1"/>
</dbReference>
<dbReference type="AlphaFoldDB" id="A0A3B0XVM7"/>
<dbReference type="Gene3D" id="3.40.30.10">
    <property type="entry name" value="Glutaredoxin"/>
    <property type="match status" value="1"/>
</dbReference>
<feature type="domain" description="Spermatogenesis-associated protein 20-like TRX" evidence="1">
    <location>
        <begin position="6"/>
        <end position="168"/>
    </location>
</feature>
<dbReference type="InterPro" id="IPR004879">
    <property type="entry name" value="Ssp411-like_TRX"/>
</dbReference>
<sequence>MTNPHNLLNHETSPYLLQHADNPVNWHPWDRTTLKKARNENRPILLSIGYSACHWCHVMAHESFENDDIASIMNKHFINIKVDREERPDLDKIYQAAHSLLTSRPGGWPLTVFLSPRNQMPFFAGTYFPDAPRHNMPSFPEILQLTANAYKDKQTEIEQQNTAIADALKNMSAHSQTQAPLNPLPLDLARKQLNNAFDKTMGGFSGAPKFPHPHMPERCIRHHLFLKSQGKDDLQALKMADFTLRKMALGGFQDQLGGGFFRYSTDEAWMIPHFEKMLYDNAQLFALYAQAFCVTGDALYRSTIEHAADWLIREMQTGEGGYCSALDADTEKEEGKTYVWTPQQISTLLSDEEYAVCEQKYALTKPANFEGNWHLHSTIDNTALAQQLKLEPDKLDLLLESTRQKLLAHRNTRPQPGRDDKILCAWNALMIRGMCQIGRRIDQPRYIESAIRSADFIYSTLWKNQRLLASYKDGKAHLNAYLDDYACLLQALLELLQCQWSKRYYDWTIEIADTLLKYFEDSDQGGFYFTSHDHEQLLYRSKTFSDDAMPNGNSIAANALLQLGLLSGETRYLDAAEKTLRCSYSALNDHAISHCSMLHALELYLSPGLTIILRGEKTPLQQWKKLTEQRFIPQLLCLAIENDADLPESLQSKKPLGEICAYICEGTQCRAPVTDFDQYLDYINSITQHEH</sequence>
<dbReference type="PIRSF" id="PIRSF006402">
    <property type="entry name" value="UCP006402_thioredoxin"/>
    <property type="match status" value="1"/>
</dbReference>
<dbReference type="PANTHER" id="PTHR42899">
    <property type="entry name" value="SPERMATOGENESIS-ASSOCIATED PROTEIN 20"/>
    <property type="match status" value="1"/>
</dbReference>
<gene>
    <name evidence="2" type="ORF">MNBD_GAMMA11-407</name>
</gene>